<dbReference type="PANTHER" id="PTHR11089">
    <property type="entry name" value="GTP-BINDING PROTEIN-RELATED"/>
    <property type="match status" value="1"/>
</dbReference>
<feature type="region of interest" description="Disordered" evidence="7">
    <location>
        <begin position="430"/>
        <end position="492"/>
    </location>
</feature>
<keyword evidence="11" id="KW-1185">Reference proteome</keyword>
<evidence type="ECO:0000313" key="11">
    <source>
        <dbReference type="Proteomes" id="UP000886611"/>
    </source>
</evidence>
<dbReference type="Gene3D" id="3.40.50.300">
    <property type="entry name" value="P-loop containing nucleotide triphosphate hydrolases"/>
    <property type="match status" value="1"/>
</dbReference>
<evidence type="ECO:0000259" key="8">
    <source>
        <dbReference type="Pfam" id="PF01926"/>
    </source>
</evidence>
<evidence type="ECO:0000256" key="2">
    <source>
        <dbReference type="ARBA" id="ARBA00016532"/>
    </source>
</evidence>
<dbReference type="InterPro" id="IPR027417">
    <property type="entry name" value="P-loop_NTPase"/>
</dbReference>
<keyword evidence="3" id="KW-0547">Nucleotide-binding</keyword>
<feature type="domain" description="Guanine nucleotide-binding protein-like 3 N-terminal" evidence="9">
    <location>
        <begin position="15"/>
        <end position="88"/>
    </location>
</feature>
<dbReference type="Gene3D" id="1.10.1580.10">
    <property type="match status" value="1"/>
</dbReference>
<feature type="region of interest" description="Disordered" evidence="7">
    <location>
        <begin position="1"/>
        <end position="104"/>
    </location>
</feature>
<dbReference type="AlphaFoldDB" id="A0A8X7XT21"/>
<reference evidence="10 11" key="1">
    <citation type="journal article" date="2021" name="Cell">
        <title>Tracing the genetic footprints of vertebrate landing in non-teleost ray-finned fishes.</title>
        <authorList>
            <person name="Bi X."/>
            <person name="Wang K."/>
            <person name="Yang L."/>
            <person name="Pan H."/>
            <person name="Jiang H."/>
            <person name="Wei Q."/>
            <person name="Fang M."/>
            <person name="Yu H."/>
            <person name="Zhu C."/>
            <person name="Cai Y."/>
            <person name="He Y."/>
            <person name="Gan X."/>
            <person name="Zeng H."/>
            <person name="Yu D."/>
            <person name="Zhu Y."/>
            <person name="Jiang H."/>
            <person name="Qiu Q."/>
            <person name="Yang H."/>
            <person name="Zhang Y.E."/>
            <person name="Wang W."/>
            <person name="Zhu M."/>
            <person name="He S."/>
            <person name="Zhang G."/>
        </authorList>
    </citation>
    <scope>NUCLEOTIDE SEQUENCE [LARGE SCALE GENOMIC DNA]</scope>
    <source>
        <strain evidence="10">Bchr_013</strain>
    </source>
</reference>
<dbReference type="InterPro" id="IPR014813">
    <property type="entry name" value="Gnl3_N_dom"/>
</dbReference>
<dbReference type="PANTHER" id="PTHR11089:SF11">
    <property type="entry name" value="GUANINE NUCLEOTIDE-BINDING PROTEIN-LIKE 3"/>
    <property type="match status" value="1"/>
</dbReference>
<proteinExistence type="predicted"/>
<evidence type="ECO:0000256" key="6">
    <source>
        <dbReference type="ARBA" id="ARBA00023242"/>
    </source>
</evidence>
<evidence type="ECO:0000256" key="3">
    <source>
        <dbReference type="ARBA" id="ARBA00022741"/>
    </source>
</evidence>
<dbReference type="EMBL" id="JAATIS010000094">
    <property type="protein sequence ID" value="KAG2470612.1"/>
    <property type="molecule type" value="Genomic_DNA"/>
</dbReference>
<feature type="compositionally biased region" description="Basic and acidic residues" evidence="7">
    <location>
        <begin position="90"/>
        <end position="104"/>
    </location>
</feature>
<dbReference type="FunFam" id="1.10.1580.10:FF:000002">
    <property type="entry name" value="Guanine nucleotide-binding protein-like 3 (nucleolar)-like"/>
    <property type="match status" value="1"/>
</dbReference>
<feature type="compositionally biased region" description="Basic and acidic residues" evidence="7">
    <location>
        <begin position="478"/>
        <end position="490"/>
    </location>
</feature>
<dbReference type="InterPro" id="IPR006073">
    <property type="entry name" value="GTP-bd"/>
</dbReference>
<feature type="non-terminal residue" evidence="10">
    <location>
        <position position="520"/>
    </location>
</feature>
<dbReference type="GO" id="GO:0005525">
    <property type="term" value="F:GTP binding"/>
    <property type="evidence" value="ECO:0007669"/>
    <property type="project" value="UniProtKB-KW"/>
</dbReference>
<comment type="subcellular location">
    <subcellularLocation>
        <location evidence="1">Nucleus</location>
        <location evidence="1">Nucleolus</location>
    </subcellularLocation>
</comment>
<feature type="non-terminal residue" evidence="10">
    <location>
        <position position="1"/>
    </location>
</feature>
<feature type="domain" description="G" evidence="8">
    <location>
        <begin position="228"/>
        <end position="283"/>
    </location>
</feature>
<evidence type="ECO:0000256" key="4">
    <source>
        <dbReference type="ARBA" id="ARBA00023054"/>
    </source>
</evidence>
<gene>
    <name evidence="10" type="primary">Gnl3</name>
    <name evidence="10" type="ORF">GTO96_0005056</name>
</gene>
<evidence type="ECO:0000259" key="9">
    <source>
        <dbReference type="Pfam" id="PF08701"/>
    </source>
</evidence>
<dbReference type="Pfam" id="PF01926">
    <property type="entry name" value="MMR_HSR1"/>
    <property type="match status" value="1"/>
</dbReference>
<name>A0A8X7XT21_POLSE</name>
<protein>
    <recommendedName>
        <fullName evidence="2">Guanine nucleotide-binding protein-like 3</fullName>
    </recommendedName>
</protein>
<evidence type="ECO:0000256" key="5">
    <source>
        <dbReference type="ARBA" id="ARBA00023134"/>
    </source>
</evidence>
<comment type="caution">
    <text evidence="10">The sequence shown here is derived from an EMBL/GenBank/DDBJ whole genome shotgun (WGS) entry which is preliminary data.</text>
</comment>
<dbReference type="InterPro" id="IPR023179">
    <property type="entry name" value="GTP-bd_ortho_bundle_sf"/>
</dbReference>
<accession>A0A8X7XT21</accession>
<dbReference type="GO" id="GO:0005730">
    <property type="term" value="C:nucleolus"/>
    <property type="evidence" value="ECO:0007669"/>
    <property type="project" value="UniProtKB-SubCell"/>
</dbReference>
<evidence type="ECO:0000256" key="1">
    <source>
        <dbReference type="ARBA" id="ARBA00004604"/>
    </source>
</evidence>
<feature type="compositionally biased region" description="Basic residues" evidence="7">
    <location>
        <begin position="80"/>
        <end position="89"/>
    </location>
</feature>
<dbReference type="Pfam" id="PF08701">
    <property type="entry name" value="GN3L_Grn1"/>
    <property type="match status" value="1"/>
</dbReference>
<dbReference type="SUPFAM" id="SSF52540">
    <property type="entry name" value="P-loop containing nucleoside triphosphate hydrolases"/>
    <property type="match status" value="1"/>
</dbReference>
<feature type="compositionally biased region" description="Basic and acidic residues" evidence="7">
    <location>
        <begin position="56"/>
        <end position="79"/>
    </location>
</feature>
<dbReference type="InterPro" id="IPR050755">
    <property type="entry name" value="TRAFAC_YlqF/YawG_RiboMat"/>
</dbReference>
<sequence>MKRPKLKKASKRLSCAKRYKIQRKVREHHRKLRKEAKKRGFRKTKKDPGVPNSAPFKEELLREAEQRRLKLEEEKEKQKLARKKEKAKRKQEGGKDQKAKSQKTEVIDASDVILEVLDARDPRGCRCPQIEETILKSQKKKLLLVLNKVDLVPKEIVTDWIKCLQLEFPTVAFKSATMFEDSMKVVTKKMPPGGITQLMKGSSCYGGDVLLKHLKECCHPQMTDGILKVGVIGLPNVGKSSIINSLRKAEVCNTGIYRCTTKHIQEVKIDNHIRMIDCPPIIAAPSNSVATLALRGHVDIENMENPRGAVNALLKQCSKQKIMMAYNLPDFRNSLEFLTLLAQRRGFVKKGNIPDTDKAARIFLKDLTGSKMNYHCNLPNELNSSSCLSEDDTLQYDNLKTLSAVKCPTKSSSITFQSLNATVGLLEDVSEDSGEHMEQSNEQEEEHIEDGEDGVEMEENEPSVSREGTRKRVSVKNAPEKDKAEMEMAKKTQLQVPIDINFSSSNLGDDDAYDFNTDFN</sequence>
<keyword evidence="6" id="KW-0539">Nucleus</keyword>
<organism evidence="10 11">
    <name type="scientific">Polypterus senegalus</name>
    <name type="common">Senegal bichir</name>
    <dbReference type="NCBI Taxonomy" id="55291"/>
    <lineage>
        <taxon>Eukaryota</taxon>
        <taxon>Metazoa</taxon>
        <taxon>Chordata</taxon>
        <taxon>Craniata</taxon>
        <taxon>Vertebrata</taxon>
        <taxon>Euteleostomi</taxon>
        <taxon>Actinopterygii</taxon>
        <taxon>Polypteriformes</taxon>
        <taxon>Polypteridae</taxon>
        <taxon>Polypterus</taxon>
    </lineage>
</organism>
<keyword evidence="4" id="KW-0175">Coiled coil</keyword>
<evidence type="ECO:0000313" key="10">
    <source>
        <dbReference type="EMBL" id="KAG2470612.1"/>
    </source>
</evidence>
<feature type="compositionally biased region" description="Basic residues" evidence="7">
    <location>
        <begin position="1"/>
        <end position="45"/>
    </location>
</feature>
<feature type="compositionally biased region" description="Acidic residues" evidence="7">
    <location>
        <begin position="441"/>
        <end position="461"/>
    </location>
</feature>
<evidence type="ECO:0000256" key="7">
    <source>
        <dbReference type="SAM" id="MobiDB-lite"/>
    </source>
</evidence>
<dbReference type="Proteomes" id="UP000886611">
    <property type="component" value="Unassembled WGS sequence"/>
</dbReference>
<keyword evidence="5" id="KW-0342">GTP-binding</keyword>
<dbReference type="PRINTS" id="PR00326">
    <property type="entry name" value="GTP1OBG"/>
</dbReference>